<dbReference type="EMBL" id="MPUH01000960">
    <property type="protein sequence ID" value="OMJ71738.1"/>
    <property type="molecule type" value="Genomic_DNA"/>
</dbReference>
<protein>
    <submittedName>
        <fullName evidence="2">Uncharacterized protein</fullName>
    </submittedName>
</protein>
<organism evidence="2 3">
    <name type="scientific">Stentor coeruleus</name>
    <dbReference type="NCBI Taxonomy" id="5963"/>
    <lineage>
        <taxon>Eukaryota</taxon>
        <taxon>Sar</taxon>
        <taxon>Alveolata</taxon>
        <taxon>Ciliophora</taxon>
        <taxon>Postciliodesmatophora</taxon>
        <taxon>Heterotrichea</taxon>
        <taxon>Heterotrichida</taxon>
        <taxon>Stentoridae</taxon>
        <taxon>Stentor</taxon>
    </lineage>
</organism>
<dbReference type="AlphaFoldDB" id="A0A1R2B4M2"/>
<feature type="compositionally biased region" description="Basic and acidic residues" evidence="1">
    <location>
        <begin position="1"/>
        <end position="12"/>
    </location>
</feature>
<name>A0A1R2B4M2_9CILI</name>
<proteinExistence type="predicted"/>
<comment type="caution">
    <text evidence="2">The sequence shown here is derived from an EMBL/GenBank/DDBJ whole genome shotgun (WGS) entry which is preliminary data.</text>
</comment>
<keyword evidence="3" id="KW-1185">Reference proteome</keyword>
<gene>
    <name evidence="2" type="ORF">SteCoe_29956</name>
</gene>
<sequence length="261" mass="29815">MKKIENQTEKIRCQSTGVSQNSSVSSILKDPGKLKPKHNRSVRFEDPNIILKNNDIYELPQAYLNQVKISPNNSFISNTSPSRKKLYDHSSFVASIKKSHRLSKSEIVSSDYTNLIYTPIKIINVTKIHKPHEPCLSPKFPPKTLKYDFRNQDFYEKLNKFISSKNEIQISDEQTLNKNYYKLQETPEKNVNTSLSKKGKTEKIILVSANANKSFEDGLSEFKTWRSSSKKVVKNIFGNGKRPVTPVNVKFSKTSGINVLN</sequence>
<accession>A0A1R2B4M2</accession>
<evidence type="ECO:0000313" key="3">
    <source>
        <dbReference type="Proteomes" id="UP000187209"/>
    </source>
</evidence>
<evidence type="ECO:0000313" key="2">
    <source>
        <dbReference type="EMBL" id="OMJ71738.1"/>
    </source>
</evidence>
<dbReference type="Proteomes" id="UP000187209">
    <property type="component" value="Unassembled WGS sequence"/>
</dbReference>
<feature type="region of interest" description="Disordered" evidence="1">
    <location>
        <begin position="1"/>
        <end position="39"/>
    </location>
</feature>
<feature type="compositionally biased region" description="Low complexity" evidence="1">
    <location>
        <begin position="14"/>
        <end position="26"/>
    </location>
</feature>
<reference evidence="2 3" key="1">
    <citation type="submission" date="2016-11" db="EMBL/GenBank/DDBJ databases">
        <title>The macronuclear genome of Stentor coeruleus: a giant cell with tiny introns.</title>
        <authorList>
            <person name="Slabodnick M."/>
            <person name="Ruby J.G."/>
            <person name="Reiff S.B."/>
            <person name="Swart E.C."/>
            <person name="Gosai S."/>
            <person name="Prabakaran S."/>
            <person name="Witkowska E."/>
            <person name="Larue G.E."/>
            <person name="Fisher S."/>
            <person name="Freeman R.M."/>
            <person name="Gunawardena J."/>
            <person name="Chu W."/>
            <person name="Stover N.A."/>
            <person name="Gregory B.D."/>
            <person name="Nowacki M."/>
            <person name="Derisi J."/>
            <person name="Roy S.W."/>
            <person name="Marshall W.F."/>
            <person name="Sood P."/>
        </authorList>
    </citation>
    <scope>NUCLEOTIDE SEQUENCE [LARGE SCALE GENOMIC DNA]</scope>
    <source>
        <strain evidence="2">WM001</strain>
    </source>
</reference>
<evidence type="ECO:0000256" key="1">
    <source>
        <dbReference type="SAM" id="MobiDB-lite"/>
    </source>
</evidence>